<accession>A0ABP7CLZ9</accession>
<sequence length="263" mass="26724">MPTPSHRRRGGHPSTIRRPILLAAALSAAATLLLAGCGRAEPPMLPTSPSATASGTASPGGTGTASPDLSATPSGSASPGDSATPGGTATPGGSGTPSVAQVSCSSVTPIRIERSAVEPRRTTEVVTVVSDGRNLTPGTREQTDFATPVLTAPDAVTTIDDQATVKKIADLIEGSSKNTVLLTRPEPPDTGTDANRRPYNATGTYVLYSASGLLSADVIVDCAGQEQRWRFTAEADPTIGTVNCAVEPPKGNAVARQVYGSFC</sequence>
<dbReference type="RefSeq" id="WP_344810751.1">
    <property type="nucleotide sequence ID" value="NZ_BAAAYX010000002.1"/>
</dbReference>
<organism evidence="2 3">
    <name type="scientific">Microlunatus aurantiacus</name>
    <dbReference type="NCBI Taxonomy" id="446786"/>
    <lineage>
        <taxon>Bacteria</taxon>
        <taxon>Bacillati</taxon>
        <taxon>Actinomycetota</taxon>
        <taxon>Actinomycetes</taxon>
        <taxon>Propionibacteriales</taxon>
        <taxon>Propionibacteriaceae</taxon>
        <taxon>Microlunatus</taxon>
    </lineage>
</organism>
<reference evidence="3" key="1">
    <citation type="journal article" date="2019" name="Int. J. Syst. Evol. Microbiol.">
        <title>The Global Catalogue of Microorganisms (GCM) 10K type strain sequencing project: providing services to taxonomists for standard genome sequencing and annotation.</title>
        <authorList>
            <consortium name="The Broad Institute Genomics Platform"/>
            <consortium name="The Broad Institute Genome Sequencing Center for Infectious Disease"/>
            <person name="Wu L."/>
            <person name="Ma J."/>
        </authorList>
    </citation>
    <scope>NUCLEOTIDE SEQUENCE [LARGE SCALE GENOMIC DNA]</scope>
    <source>
        <strain evidence="3">JCM 16548</strain>
    </source>
</reference>
<evidence type="ECO:0000313" key="2">
    <source>
        <dbReference type="EMBL" id="GAA3692945.1"/>
    </source>
</evidence>
<keyword evidence="3" id="KW-1185">Reference proteome</keyword>
<evidence type="ECO:0000256" key="1">
    <source>
        <dbReference type="SAM" id="MobiDB-lite"/>
    </source>
</evidence>
<name>A0ABP7CLZ9_9ACTN</name>
<proteinExistence type="predicted"/>
<evidence type="ECO:0000313" key="3">
    <source>
        <dbReference type="Proteomes" id="UP001500051"/>
    </source>
</evidence>
<dbReference type="Proteomes" id="UP001500051">
    <property type="component" value="Unassembled WGS sequence"/>
</dbReference>
<feature type="region of interest" description="Disordered" evidence="1">
    <location>
        <begin position="44"/>
        <end position="102"/>
    </location>
</feature>
<feature type="compositionally biased region" description="Low complexity" evidence="1">
    <location>
        <begin position="79"/>
        <end position="88"/>
    </location>
</feature>
<feature type="compositionally biased region" description="Low complexity" evidence="1">
    <location>
        <begin position="47"/>
        <end position="57"/>
    </location>
</feature>
<comment type="caution">
    <text evidence="2">The sequence shown here is derived from an EMBL/GenBank/DDBJ whole genome shotgun (WGS) entry which is preliminary data.</text>
</comment>
<gene>
    <name evidence="2" type="ORF">GCM10022204_05680</name>
</gene>
<protein>
    <submittedName>
        <fullName evidence="2">Uncharacterized protein</fullName>
    </submittedName>
</protein>
<dbReference type="EMBL" id="BAAAYX010000002">
    <property type="protein sequence ID" value="GAA3692945.1"/>
    <property type="molecule type" value="Genomic_DNA"/>
</dbReference>